<feature type="non-terminal residue" evidence="1">
    <location>
        <position position="96"/>
    </location>
</feature>
<dbReference type="EMBL" id="RQTF01000606">
    <property type="protein sequence ID" value="RZI00826.1"/>
    <property type="molecule type" value="Genomic_DNA"/>
</dbReference>
<evidence type="ECO:0000313" key="1">
    <source>
        <dbReference type="EMBL" id="RZI00826.1"/>
    </source>
</evidence>
<keyword evidence="1" id="KW-0547">Nucleotide-binding</keyword>
<feature type="non-terminal residue" evidence="1">
    <location>
        <position position="1"/>
    </location>
</feature>
<dbReference type="AlphaFoldDB" id="A0AB37XPR6"/>
<name>A0AB37XPR6_STAAU</name>
<protein>
    <submittedName>
        <fullName evidence="1">ATP-dependent Clp protease ATP-binding subunit</fullName>
    </submittedName>
</protein>
<dbReference type="GO" id="GO:0008233">
    <property type="term" value="F:peptidase activity"/>
    <property type="evidence" value="ECO:0007669"/>
    <property type="project" value="UniProtKB-KW"/>
</dbReference>
<evidence type="ECO:0000313" key="2">
    <source>
        <dbReference type="Proteomes" id="UP000294017"/>
    </source>
</evidence>
<keyword evidence="1" id="KW-0067">ATP-binding</keyword>
<gene>
    <name evidence="1" type="ORF">EIH03_16595</name>
</gene>
<proteinExistence type="predicted"/>
<keyword evidence="1" id="KW-0645">Protease</keyword>
<keyword evidence="1" id="KW-0378">Hydrolase</keyword>
<dbReference type="GO" id="GO:0005524">
    <property type="term" value="F:ATP binding"/>
    <property type="evidence" value="ECO:0007669"/>
    <property type="project" value="UniProtKB-KW"/>
</dbReference>
<sequence length="96" mass="11420">IEEAIVNIGEPVFSRIDSCIKFLYLTQEEKQKVIENKLNEILSSLNEKEKRIVTAYNLLEKYKETEIDIDNIRYLKKIITNDIYTIIFEDELFNTD</sequence>
<dbReference type="Proteomes" id="UP000294017">
    <property type="component" value="Unassembled WGS sequence"/>
</dbReference>
<accession>A0AB37XPR6</accession>
<reference evidence="1 2" key="1">
    <citation type="submission" date="2018-11" db="EMBL/GenBank/DDBJ databases">
        <title>Genomic profiling of Staphylococcus species from a Poultry farm system in KwaZulu-Natal, South Africa.</title>
        <authorList>
            <person name="Amoako D.G."/>
            <person name="Somboro A.M."/>
            <person name="Abia A.L.K."/>
            <person name="Bester L.A."/>
            <person name="Essack S.Y."/>
        </authorList>
    </citation>
    <scope>NUCLEOTIDE SEQUENCE [LARGE SCALE GENOMIC DNA]</scope>
    <source>
        <strain evidence="1 2">SA12</strain>
    </source>
</reference>
<comment type="caution">
    <text evidence="1">The sequence shown here is derived from an EMBL/GenBank/DDBJ whole genome shotgun (WGS) entry which is preliminary data.</text>
</comment>
<dbReference type="GO" id="GO:0006508">
    <property type="term" value="P:proteolysis"/>
    <property type="evidence" value="ECO:0007669"/>
    <property type="project" value="UniProtKB-KW"/>
</dbReference>
<organism evidence="1 2">
    <name type="scientific">Staphylococcus aureus</name>
    <dbReference type="NCBI Taxonomy" id="1280"/>
    <lineage>
        <taxon>Bacteria</taxon>
        <taxon>Bacillati</taxon>
        <taxon>Bacillota</taxon>
        <taxon>Bacilli</taxon>
        <taxon>Bacillales</taxon>
        <taxon>Staphylococcaceae</taxon>
        <taxon>Staphylococcus</taxon>
    </lineage>
</organism>